<evidence type="ECO:0000256" key="5">
    <source>
        <dbReference type="SAM" id="MobiDB-lite"/>
    </source>
</evidence>
<feature type="transmembrane region" description="Helical" evidence="6">
    <location>
        <begin position="189"/>
        <end position="208"/>
    </location>
</feature>
<evidence type="ECO:0000256" key="2">
    <source>
        <dbReference type="ARBA" id="ARBA00022692"/>
    </source>
</evidence>
<evidence type="ECO:0000256" key="6">
    <source>
        <dbReference type="SAM" id="Phobius"/>
    </source>
</evidence>
<dbReference type="Proteomes" id="UP000579812">
    <property type="component" value="Unassembled WGS sequence"/>
</dbReference>
<evidence type="ECO:0000256" key="4">
    <source>
        <dbReference type="ARBA" id="ARBA00023136"/>
    </source>
</evidence>
<comment type="caution">
    <text evidence="8">The sequence shown here is derived from an EMBL/GenBank/DDBJ whole genome shotgun (WGS) entry which is preliminary data.</text>
</comment>
<dbReference type="PANTHER" id="PTHR20952">
    <property type="entry name" value="ADP-RIBOSYLATION-LIKE FACTOR 6-INTERACTING PROTEIN"/>
    <property type="match status" value="1"/>
</dbReference>
<dbReference type="EMBL" id="JAAMOB010000001">
    <property type="protein sequence ID" value="KAF4119085.1"/>
    <property type="molecule type" value="Genomic_DNA"/>
</dbReference>
<protein>
    <recommendedName>
        <fullName evidence="7">RETREG1-3/ARL6IP-like N-terminal reticulon-homology domain-containing protein</fullName>
    </recommendedName>
</protein>
<dbReference type="InterPro" id="IPR052114">
    <property type="entry name" value="ER_autophagy_membrane_reg"/>
</dbReference>
<dbReference type="CDD" id="cd22561">
    <property type="entry name" value="RETR2_RHD"/>
    <property type="match status" value="1"/>
</dbReference>
<evidence type="ECO:0000256" key="1">
    <source>
        <dbReference type="ARBA" id="ARBA00004141"/>
    </source>
</evidence>
<evidence type="ECO:0000259" key="7">
    <source>
        <dbReference type="Pfam" id="PF24456"/>
    </source>
</evidence>
<dbReference type="GO" id="GO:0016020">
    <property type="term" value="C:membrane"/>
    <property type="evidence" value="ECO:0007669"/>
    <property type="project" value="UniProtKB-SubCell"/>
</dbReference>
<comment type="subcellular location">
    <subcellularLocation>
        <location evidence="1">Membrane</location>
        <topology evidence="1">Multi-pass membrane protein</topology>
    </subcellularLocation>
</comment>
<dbReference type="InterPro" id="IPR057282">
    <property type="entry name" value="RETREG1-3-like_RHD"/>
</dbReference>
<feature type="region of interest" description="Disordered" evidence="5">
    <location>
        <begin position="234"/>
        <end position="264"/>
    </location>
</feature>
<accession>A0A7J6DJA5</accession>
<keyword evidence="9" id="KW-1185">Reference proteome</keyword>
<dbReference type="Pfam" id="PF24456">
    <property type="entry name" value="RHD_RETREG1-3"/>
    <property type="match status" value="1"/>
</dbReference>
<evidence type="ECO:0000313" key="9">
    <source>
        <dbReference type="Proteomes" id="UP000579812"/>
    </source>
</evidence>
<dbReference type="PANTHER" id="PTHR20952:SF4">
    <property type="entry name" value="RETICULOPHAGY REGULATOR 2"/>
    <property type="match status" value="1"/>
</dbReference>
<evidence type="ECO:0000313" key="8">
    <source>
        <dbReference type="EMBL" id="KAF4119085.1"/>
    </source>
</evidence>
<sequence length="563" mass="61797">MASRRASVSSASAGLEAWFPAPGGGEDEPELRRLRERLRGWLAQCEPAVLCAQRLLVWERPLHSIIAALALNTLFWLLSSTSLRPLFLLSVSLIGLTLLERWKAKLPQIAVWHPEASVFEREVLTDQPRLLSVEELSHHLAESYLTFSLYIQEMLQYKRQNHGKFCIMMCSGCFIMAMVGHYIPGIMISYIILLSVLLWPLVVYHELIQKMYTGLEPILMKLDYSMKGDTQRRKYDKRKLKKEQEEGDEPRAETESESEEELSCFAPTVDVKTTALAMAITDSELSDEEASILESGGFSVSRATTPQLTDVSEADLDQQSVHSEPEEAFSRDLAEFPSVDELPSIEPGLFHFPLGVLGSEQPRASRSELQEESLSPASLLIQHLASPLHFVNTHFNGHGQAAGADQSIVGTEKEGGGLGAGVSRPARSLEALSEEIVSTAISTVVQNTLSALLRSTEASEGSSMASFLPTETPPCPMESPLESPSTQEASVEEEDVDVTEASTEEQPDVTLVPAEEEDFELLDQSELEQMDEGLGLGVDGQEVGGASTDTPPSSQQQADQHDS</sequence>
<dbReference type="InterPro" id="IPR055257">
    <property type="entry name" value="RETR2_RHD"/>
</dbReference>
<evidence type="ECO:0000256" key="3">
    <source>
        <dbReference type="ARBA" id="ARBA00022989"/>
    </source>
</evidence>
<keyword evidence="2 6" id="KW-0812">Transmembrane</keyword>
<name>A0A7J6DJA5_9TELE</name>
<feature type="compositionally biased region" description="Polar residues" evidence="5">
    <location>
        <begin position="547"/>
        <end position="563"/>
    </location>
</feature>
<reference evidence="8 9" key="1">
    <citation type="submission" date="2020-04" db="EMBL/GenBank/DDBJ databases">
        <title>Chromosome-level genome assembly of a cyprinid fish Onychostoma macrolepis by integration of Nanopore Sequencing, Bionano and Hi-C technology.</title>
        <authorList>
            <person name="Wang D."/>
        </authorList>
    </citation>
    <scope>NUCLEOTIDE SEQUENCE [LARGE SCALE GENOMIC DNA]</scope>
    <source>
        <strain evidence="8">SWU-2019</strain>
        <tissue evidence="8">Muscle</tissue>
    </source>
</reference>
<gene>
    <name evidence="8" type="ORF">G5714_001136</name>
</gene>
<dbReference type="GO" id="GO:0005783">
    <property type="term" value="C:endoplasmic reticulum"/>
    <property type="evidence" value="ECO:0007669"/>
    <property type="project" value="UniProtKB-ARBA"/>
</dbReference>
<feature type="compositionally biased region" description="Acidic residues" evidence="5">
    <location>
        <begin position="514"/>
        <end position="531"/>
    </location>
</feature>
<organism evidence="8 9">
    <name type="scientific">Onychostoma macrolepis</name>
    <dbReference type="NCBI Taxonomy" id="369639"/>
    <lineage>
        <taxon>Eukaryota</taxon>
        <taxon>Metazoa</taxon>
        <taxon>Chordata</taxon>
        <taxon>Craniata</taxon>
        <taxon>Vertebrata</taxon>
        <taxon>Euteleostomi</taxon>
        <taxon>Actinopterygii</taxon>
        <taxon>Neopterygii</taxon>
        <taxon>Teleostei</taxon>
        <taxon>Ostariophysi</taxon>
        <taxon>Cypriniformes</taxon>
        <taxon>Cyprinidae</taxon>
        <taxon>Acrossocheilinae</taxon>
        <taxon>Onychostoma</taxon>
    </lineage>
</organism>
<dbReference type="AlphaFoldDB" id="A0A7J6DJA5"/>
<keyword evidence="3 6" id="KW-1133">Transmembrane helix</keyword>
<feature type="domain" description="RETREG1-3/ARL6IP-like N-terminal reticulon-homology" evidence="7">
    <location>
        <begin position="44"/>
        <end position="226"/>
    </location>
</feature>
<proteinExistence type="predicted"/>
<feature type="compositionally biased region" description="Acidic residues" evidence="5">
    <location>
        <begin position="490"/>
        <end position="507"/>
    </location>
</feature>
<feature type="region of interest" description="Disordered" evidence="5">
    <location>
        <begin position="458"/>
        <end position="563"/>
    </location>
</feature>
<keyword evidence="4 6" id="KW-0472">Membrane</keyword>